<dbReference type="STRING" id="1122195.SAMN02745164_00617"/>
<name>A0A1M4U8S5_MARH1</name>
<evidence type="ECO:0000256" key="3">
    <source>
        <dbReference type="ARBA" id="ARBA00022840"/>
    </source>
</evidence>
<gene>
    <name evidence="5" type="ORF">SAMN02745164_00617</name>
</gene>
<evidence type="ECO:0000256" key="2">
    <source>
        <dbReference type="ARBA" id="ARBA00022741"/>
    </source>
</evidence>
<dbReference type="PANTHER" id="PTHR30258">
    <property type="entry name" value="TYPE II SECRETION SYSTEM PROTEIN GSPE-RELATED"/>
    <property type="match status" value="1"/>
</dbReference>
<accession>A0A1M4U8S5</accession>
<dbReference type="InterPro" id="IPR001482">
    <property type="entry name" value="T2SS/T4SS_dom"/>
</dbReference>
<evidence type="ECO:0000259" key="4">
    <source>
        <dbReference type="Pfam" id="PF00437"/>
    </source>
</evidence>
<dbReference type="Gene3D" id="3.30.450.90">
    <property type="match status" value="1"/>
</dbReference>
<dbReference type="PANTHER" id="PTHR30258:SF2">
    <property type="entry name" value="COMG OPERON PROTEIN 1"/>
    <property type="match status" value="1"/>
</dbReference>
<dbReference type="InterPro" id="IPR027417">
    <property type="entry name" value="P-loop_NTPase"/>
</dbReference>
<dbReference type="Gene3D" id="3.40.50.300">
    <property type="entry name" value="P-loop containing nucleotide triphosphate hydrolases"/>
    <property type="match status" value="1"/>
</dbReference>
<dbReference type="OrthoDB" id="9808272at2"/>
<feature type="domain" description="Bacterial type II secretion system protein E" evidence="4">
    <location>
        <begin position="35"/>
        <end position="347"/>
    </location>
</feature>
<evidence type="ECO:0000313" key="5">
    <source>
        <dbReference type="EMBL" id="SHE53026.1"/>
    </source>
</evidence>
<keyword evidence="2" id="KW-0547">Nucleotide-binding</keyword>
<dbReference type="RefSeq" id="WP_072863319.1">
    <property type="nucleotide sequence ID" value="NZ_FQUI01000006.1"/>
</dbReference>
<sequence length="381" mass="44264">MKNNLEEISVQQLFFNKKIDKGIKIKDIDPAILFEKYMGILLEKKVTDLHFSVDKQNSVISYRFNSTLIEFEKIPKKIYDKILTKIQILSKIDVVNDKDPSDGSFAFYNQRFRISLIRNTDGINCVIRKLKDISDLTVENLNYPEKFIDYIEKIKMMKSGLILFSGPTGSGKSTALAYILLDILKYKSKKIITIENPLEYQIPGAQQIEINSDSEKTTLLKNILRHDPDILMTGEIRTEEMSKLTVEAAMTGHLVFSTIHSNDVFNVINRLIEKGIKQNDILNSVKLIFNQNFVKIKCDCYVDENNKGCNKCHNTGYISIKPVFEILEINELTKEYLRKNDIKKIKQTPFYTFYEDELNQLLIKSKISINEYKTFFNDEQR</sequence>
<dbReference type="CDD" id="cd01129">
    <property type="entry name" value="PulE-GspE-like"/>
    <property type="match status" value="1"/>
</dbReference>
<evidence type="ECO:0000313" key="6">
    <source>
        <dbReference type="Proteomes" id="UP000184334"/>
    </source>
</evidence>
<dbReference type="Proteomes" id="UP000184334">
    <property type="component" value="Unassembled WGS sequence"/>
</dbReference>
<protein>
    <submittedName>
        <fullName evidence="5">Type IV pilus assembly protein PilB</fullName>
    </submittedName>
</protein>
<comment type="caution">
    <text evidence="5">The sequence shown here is derived from an EMBL/GenBank/DDBJ whole genome shotgun (WGS) entry which is preliminary data.</text>
</comment>
<dbReference type="GO" id="GO:0016887">
    <property type="term" value="F:ATP hydrolysis activity"/>
    <property type="evidence" value="ECO:0007669"/>
    <property type="project" value="TreeGrafter"/>
</dbReference>
<dbReference type="Pfam" id="PF00437">
    <property type="entry name" value="T2SSE"/>
    <property type="match status" value="1"/>
</dbReference>
<dbReference type="GO" id="GO:0005886">
    <property type="term" value="C:plasma membrane"/>
    <property type="evidence" value="ECO:0007669"/>
    <property type="project" value="TreeGrafter"/>
</dbReference>
<keyword evidence="3" id="KW-0067">ATP-binding</keyword>
<proteinExistence type="inferred from homology"/>
<organism evidence="5 6">
    <name type="scientific">Marinitoga hydrogenitolerans (strain DSM 16785 / JCM 12826 / AT1271)</name>
    <dbReference type="NCBI Taxonomy" id="1122195"/>
    <lineage>
        <taxon>Bacteria</taxon>
        <taxon>Thermotogati</taxon>
        <taxon>Thermotogota</taxon>
        <taxon>Thermotogae</taxon>
        <taxon>Petrotogales</taxon>
        <taxon>Petrotogaceae</taxon>
        <taxon>Marinitoga</taxon>
    </lineage>
</organism>
<comment type="similarity">
    <text evidence="1">Belongs to the GSP E family.</text>
</comment>
<keyword evidence="6" id="KW-1185">Reference proteome</keyword>
<dbReference type="SUPFAM" id="SSF52540">
    <property type="entry name" value="P-loop containing nucleoside triphosphate hydrolases"/>
    <property type="match status" value="1"/>
</dbReference>
<dbReference type="EMBL" id="FQUI01000006">
    <property type="protein sequence ID" value="SHE53026.1"/>
    <property type="molecule type" value="Genomic_DNA"/>
</dbReference>
<evidence type="ECO:0000256" key="1">
    <source>
        <dbReference type="ARBA" id="ARBA00006611"/>
    </source>
</evidence>
<reference evidence="5" key="1">
    <citation type="submission" date="2016-11" db="EMBL/GenBank/DDBJ databases">
        <authorList>
            <person name="Varghese N."/>
            <person name="Submissions S."/>
        </authorList>
    </citation>
    <scope>NUCLEOTIDE SEQUENCE [LARGE SCALE GENOMIC DNA]</scope>
    <source>
        <strain evidence="5">DSM 16785</strain>
    </source>
</reference>
<dbReference type="AlphaFoldDB" id="A0A1M4U8S5"/>
<dbReference type="GO" id="GO:0005524">
    <property type="term" value="F:ATP binding"/>
    <property type="evidence" value="ECO:0007669"/>
    <property type="project" value="UniProtKB-KW"/>
</dbReference>